<protein>
    <submittedName>
        <fullName evidence="2">Haemolysin XhlA</fullName>
    </submittedName>
</protein>
<organism evidence="2 3">
    <name type="scientific">Lysinibacillus capsici</name>
    <dbReference type="NCBI Taxonomy" id="2115968"/>
    <lineage>
        <taxon>Bacteria</taxon>
        <taxon>Bacillati</taxon>
        <taxon>Bacillota</taxon>
        <taxon>Bacilli</taxon>
        <taxon>Bacillales</taxon>
        <taxon>Bacillaceae</taxon>
        <taxon>Lysinibacillus</taxon>
    </lineage>
</organism>
<dbReference type="AlphaFoldDB" id="A0A2X0YZK9"/>
<feature type="coiled-coil region" evidence="1">
    <location>
        <begin position="32"/>
        <end position="66"/>
    </location>
</feature>
<evidence type="ECO:0000313" key="3">
    <source>
        <dbReference type="Proteomes" id="UP000251431"/>
    </source>
</evidence>
<dbReference type="RefSeq" id="WP_427432625.1">
    <property type="nucleotide sequence ID" value="NZ_JBNNTA010000002.1"/>
</dbReference>
<sequence length="78" mass="9027">MEGYFYKTRPKQCTVPSSAIFIDEMIYVEQRMGRLQDDMTDVKTRLDVAESNIKEIREDIGGIKDNTTWILRLLIGGL</sequence>
<proteinExistence type="predicted"/>
<evidence type="ECO:0000313" key="2">
    <source>
        <dbReference type="EMBL" id="SPU00747.1"/>
    </source>
</evidence>
<gene>
    <name evidence="2" type="ORF">NCTC7582_03546</name>
</gene>
<evidence type="ECO:0000256" key="1">
    <source>
        <dbReference type="SAM" id="Coils"/>
    </source>
</evidence>
<dbReference type="Proteomes" id="UP000251431">
    <property type="component" value="Unassembled WGS sequence"/>
</dbReference>
<keyword evidence="1" id="KW-0175">Coiled coil</keyword>
<name>A0A2X0YZK9_9BACI</name>
<accession>A0A2X0YZK9</accession>
<dbReference type="EMBL" id="UAQE01000001">
    <property type="protein sequence ID" value="SPU00747.1"/>
    <property type="molecule type" value="Genomic_DNA"/>
</dbReference>
<reference evidence="2 3" key="1">
    <citation type="submission" date="2018-06" db="EMBL/GenBank/DDBJ databases">
        <authorList>
            <consortium name="Pathogen Informatics"/>
            <person name="Doyle S."/>
        </authorList>
    </citation>
    <scope>NUCLEOTIDE SEQUENCE [LARGE SCALE GENOMIC DNA]</scope>
    <source>
        <strain evidence="2 3">NCTC7582</strain>
    </source>
</reference>